<dbReference type="OrthoDB" id="9791139at2"/>
<dbReference type="GO" id="GO:0005737">
    <property type="term" value="C:cytoplasm"/>
    <property type="evidence" value="ECO:0007669"/>
    <property type="project" value="TreeGrafter"/>
</dbReference>
<dbReference type="GO" id="GO:0006043">
    <property type="term" value="P:glucosamine catabolic process"/>
    <property type="evidence" value="ECO:0007669"/>
    <property type="project" value="TreeGrafter"/>
</dbReference>
<reference evidence="6 7" key="1">
    <citation type="submission" date="2018-06" db="EMBL/GenBank/DDBJ databases">
        <authorList>
            <consortium name="Pathogen Informatics"/>
            <person name="Doyle S."/>
        </authorList>
    </citation>
    <scope>NUCLEOTIDE SEQUENCE [LARGE SCALE GENOMIC DNA]</scope>
    <source>
        <strain evidence="6 7">NCTC13830</strain>
    </source>
</reference>
<comment type="function">
    <text evidence="4">Catalyzes the reversible isomerization-deamination of glucosamine 6-phosphate (GlcN6P) to form fructose 6-phosphate (Fru6P) and ammonium ion.</text>
</comment>
<evidence type="ECO:0000256" key="4">
    <source>
        <dbReference type="HAMAP-Rule" id="MF_01241"/>
    </source>
</evidence>
<dbReference type="PANTHER" id="PTHR11280:SF5">
    <property type="entry name" value="GLUCOSAMINE-6-PHOSPHATE ISOMERASE"/>
    <property type="match status" value="1"/>
</dbReference>
<dbReference type="Pfam" id="PF01182">
    <property type="entry name" value="Glucosamine_iso"/>
    <property type="match status" value="1"/>
</dbReference>
<dbReference type="HAMAP" id="MF_01241">
    <property type="entry name" value="GlcN6P_deamin"/>
    <property type="match status" value="1"/>
</dbReference>
<dbReference type="GO" id="GO:0005975">
    <property type="term" value="P:carbohydrate metabolic process"/>
    <property type="evidence" value="ECO:0007669"/>
    <property type="project" value="InterPro"/>
</dbReference>
<protein>
    <recommendedName>
        <fullName evidence="4">Glucosamine-6-phosphate deaminase</fullName>
        <ecNumber evidence="4">3.5.99.6</ecNumber>
    </recommendedName>
    <alternativeName>
        <fullName evidence="4">GlcN6P deaminase</fullName>
        <shortName evidence="4">GNPDA</shortName>
    </alternativeName>
    <alternativeName>
        <fullName evidence="4">Glucosamine-6-phosphate isomerase</fullName>
    </alternativeName>
</protein>
<keyword evidence="2 4" id="KW-0378">Hydrolase</keyword>
<dbReference type="GO" id="GO:0006046">
    <property type="term" value="P:N-acetylglucosamine catabolic process"/>
    <property type="evidence" value="ECO:0007669"/>
    <property type="project" value="UniProtKB-UniRule"/>
</dbReference>
<evidence type="ECO:0000313" key="6">
    <source>
        <dbReference type="EMBL" id="SUM42732.1"/>
    </source>
</evidence>
<feature type="active site" description="For ring-opening step" evidence="4">
    <location>
        <position position="137"/>
    </location>
</feature>
<dbReference type="GO" id="GO:0019262">
    <property type="term" value="P:N-acetylneuraminate catabolic process"/>
    <property type="evidence" value="ECO:0007669"/>
    <property type="project" value="UniProtKB-UniRule"/>
</dbReference>
<comment type="catalytic activity">
    <reaction evidence="1 4">
        <text>alpha-D-glucosamine 6-phosphate + H2O = beta-D-fructose 6-phosphate + NH4(+)</text>
        <dbReference type="Rhea" id="RHEA:12172"/>
        <dbReference type="ChEBI" id="CHEBI:15377"/>
        <dbReference type="ChEBI" id="CHEBI:28938"/>
        <dbReference type="ChEBI" id="CHEBI:57634"/>
        <dbReference type="ChEBI" id="CHEBI:75989"/>
        <dbReference type="EC" id="3.5.99.6"/>
    </reaction>
</comment>
<gene>
    <name evidence="4 6" type="primary">nagB</name>
    <name evidence="6" type="ORF">NCTC13830_00254</name>
</gene>
<dbReference type="AlphaFoldDB" id="A0A380FW49"/>
<dbReference type="GO" id="GO:0042802">
    <property type="term" value="F:identical protein binding"/>
    <property type="evidence" value="ECO:0007669"/>
    <property type="project" value="TreeGrafter"/>
</dbReference>
<dbReference type="GO" id="GO:0016853">
    <property type="term" value="F:isomerase activity"/>
    <property type="evidence" value="ECO:0007669"/>
    <property type="project" value="UniProtKB-KW"/>
</dbReference>
<dbReference type="UniPathway" id="UPA00629">
    <property type="reaction ID" value="UER00684"/>
</dbReference>
<dbReference type="FunFam" id="3.40.50.1360:FF:000003">
    <property type="entry name" value="Glucosamine-6-phosphate deaminase"/>
    <property type="match status" value="1"/>
</dbReference>
<dbReference type="NCBIfam" id="TIGR00502">
    <property type="entry name" value="nagB"/>
    <property type="match status" value="1"/>
</dbReference>
<evidence type="ECO:0000256" key="1">
    <source>
        <dbReference type="ARBA" id="ARBA00000644"/>
    </source>
</evidence>
<dbReference type="InterPro" id="IPR006148">
    <property type="entry name" value="Glc/Gal-6P_isomerase"/>
</dbReference>
<evidence type="ECO:0000259" key="5">
    <source>
        <dbReference type="Pfam" id="PF01182"/>
    </source>
</evidence>
<dbReference type="RefSeq" id="WP_103297368.1">
    <property type="nucleotide sequence ID" value="NZ_PPQT01000019.1"/>
</dbReference>
<feature type="domain" description="Glucosamine/galactosamine-6-phosphate isomerase" evidence="5">
    <location>
        <begin position="13"/>
        <end position="226"/>
    </location>
</feature>
<feature type="active site" description="Proton acceptor; for ring-opening step" evidence="4">
    <location>
        <position position="139"/>
    </location>
</feature>
<sequence>MKLINLKNKTIASDYVAIELLKLIQDNPKAILGLATGNTMTDVYPRFSELLEANDTDLSEVQTFNLDEYVGLEPEHSQSYHTYMHKLLFDHNSSWQASHIHIPQGKADDLEAEAKRYEELLKSIGNPDIQLLGIGENGHIGFNEPGTSFESETRVVDLTDSTVKANSVNFDTIEDVPKQAISMGLKSIMRAKRIILLAFGERKQEAIRRLLEEETTEDLPASILHNHPNVEIIVDDTIYNNLK</sequence>
<dbReference type="PANTHER" id="PTHR11280">
    <property type="entry name" value="GLUCOSAMINE-6-PHOSPHATE ISOMERASE"/>
    <property type="match status" value="1"/>
</dbReference>
<keyword evidence="6" id="KW-0413">Isomerase</keyword>
<dbReference type="GO" id="GO:0004342">
    <property type="term" value="F:glucosamine-6-phosphate deaminase activity"/>
    <property type="evidence" value="ECO:0007669"/>
    <property type="project" value="UniProtKB-UniRule"/>
</dbReference>
<dbReference type="Gene3D" id="3.40.50.1360">
    <property type="match status" value="1"/>
</dbReference>
<feature type="active site" description="Proton acceptor; for enolization step" evidence="4">
    <location>
        <position position="67"/>
    </location>
</feature>
<evidence type="ECO:0000256" key="2">
    <source>
        <dbReference type="ARBA" id="ARBA00022801"/>
    </source>
</evidence>
<dbReference type="InterPro" id="IPR004547">
    <property type="entry name" value="Glucosamine6P_isomerase"/>
</dbReference>
<dbReference type="SUPFAM" id="SSF100950">
    <property type="entry name" value="NagB/RpiA/CoA transferase-like"/>
    <property type="match status" value="1"/>
</dbReference>
<comment type="pathway">
    <text evidence="4">Amino-sugar metabolism; N-acetylneuraminate degradation; D-fructose 6-phosphate from N-acetylneuraminate: step 5/5.</text>
</comment>
<dbReference type="InterPro" id="IPR037171">
    <property type="entry name" value="NagB/RpiA_transferase-like"/>
</dbReference>
<dbReference type="CDD" id="cd01399">
    <property type="entry name" value="GlcN6P_deaminase"/>
    <property type="match status" value="1"/>
</dbReference>
<comment type="similarity">
    <text evidence="4">Belongs to the glucosamine/galactosamine-6-phosphate isomerase family. NagB subfamily.</text>
</comment>
<name>A0A380FW49_9STAP</name>
<feature type="active site" description="For ring-opening step" evidence="4">
    <location>
        <position position="144"/>
    </location>
</feature>
<proteinExistence type="inferred from homology"/>
<dbReference type="EC" id="3.5.99.6" evidence="4"/>
<evidence type="ECO:0000313" key="7">
    <source>
        <dbReference type="Proteomes" id="UP000254047"/>
    </source>
</evidence>
<dbReference type="Proteomes" id="UP000254047">
    <property type="component" value="Unassembled WGS sequence"/>
</dbReference>
<comment type="caution">
    <text evidence="4">Lacks conserved residue(s) required for the propagation of feature annotation.</text>
</comment>
<organism evidence="6 7">
    <name type="scientific">Staphylococcus petrasii</name>
    <dbReference type="NCBI Taxonomy" id="1276936"/>
    <lineage>
        <taxon>Bacteria</taxon>
        <taxon>Bacillati</taxon>
        <taxon>Bacillota</taxon>
        <taxon>Bacilli</taxon>
        <taxon>Bacillales</taxon>
        <taxon>Staphylococcaceae</taxon>
        <taxon>Staphylococcus</taxon>
    </lineage>
</organism>
<dbReference type="EMBL" id="UHDO01000001">
    <property type="protein sequence ID" value="SUM42732.1"/>
    <property type="molecule type" value="Genomic_DNA"/>
</dbReference>
<accession>A0A380FW49</accession>
<keyword evidence="3 4" id="KW-0119">Carbohydrate metabolism</keyword>
<evidence type="ECO:0000256" key="3">
    <source>
        <dbReference type="ARBA" id="ARBA00023277"/>
    </source>
</evidence>